<evidence type="ECO:0000313" key="3">
    <source>
        <dbReference type="Proteomes" id="UP000015559"/>
    </source>
</evidence>
<dbReference type="SUPFAM" id="SSF51735">
    <property type="entry name" value="NAD(P)-binding Rossmann-fold domains"/>
    <property type="match status" value="1"/>
</dbReference>
<gene>
    <name evidence="2" type="ORF">SCD_n02899</name>
</gene>
<dbReference type="eggNOG" id="COG0673">
    <property type="taxonomic scope" value="Bacteria"/>
</dbReference>
<organism evidence="2 3">
    <name type="scientific">Sulfuricella denitrificans (strain DSM 22764 / NBRC 105220 / skB26)</name>
    <dbReference type="NCBI Taxonomy" id="1163617"/>
    <lineage>
        <taxon>Bacteria</taxon>
        <taxon>Pseudomonadati</taxon>
        <taxon>Pseudomonadota</taxon>
        <taxon>Betaproteobacteria</taxon>
        <taxon>Nitrosomonadales</taxon>
        <taxon>Sulfuricellaceae</taxon>
        <taxon>Sulfuricella</taxon>
    </lineage>
</organism>
<evidence type="ECO:0000313" key="2">
    <source>
        <dbReference type="EMBL" id="BAN36698.1"/>
    </source>
</evidence>
<dbReference type="EMBL" id="AP013066">
    <property type="protein sequence ID" value="BAN36698.1"/>
    <property type="molecule type" value="Genomic_DNA"/>
</dbReference>
<dbReference type="Gene3D" id="3.30.360.10">
    <property type="entry name" value="Dihydrodipicolinate Reductase, domain 2"/>
    <property type="match status" value="1"/>
</dbReference>
<keyword evidence="3" id="KW-1185">Reference proteome</keyword>
<dbReference type="HOGENOM" id="CLU_023194_9_0_4"/>
<dbReference type="InterPro" id="IPR036291">
    <property type="entry name" value="NAD(P)-bd_dom_sf"/>
</dbReference>
<dbReference type="PANTHER" id="PTHR43249:SF1">
    <property type="entry name" value="D-GLUCOSIDE 3-DEHYDROGENASE"/>
    <property type="match status" value="1"/>
</dbReference>
<dbReference type="AlphaFoldDB" id="S6ADS2"/>
<proteinExistence type="predicted"/>
<dbReference type="SUPFAM" id="SSF55347">
    <property type="entry name" value="Glyceraldehyde-3-phosphate dehydrogenase-like, C-terminal domain"/>
    <property type="match status" value="1"/>
</dbReference>
<feature type="domain" description="Gfo/Idh/MocA-like oxidoreductase N-terminal" evidence="1">
    <location>
        <begin position="13"/>
        <end position="145"/>
    </location>
</feature>
<dbReference type="InterPro" id="IPR000683">
    <property type="entry name" value="Gfo/Idh/MocA-like_OxRdtase_N"/>
</dbReference>
<accession>S6ADS2</accession>
<evidence type="ECO:0000259" key="1">
    <source>
        <dbReference type="Pfam" id="PF01408"/>
    </source>
</evidence>
<dbReference type="Pfam" id="PF01408">
    <property type="entry name" value="GFO_IDH_MocA"/>
    <property type="match status" value="1"/>
</dbReference>
<dbReference type="OrthoDB" id="9801953at2"/>
<reference evidence="2 3" key="1">
    <citation type="journal article" date="2012" name="Appl. Environ. Microbiol.">
        <title>Draft genome sequence of a psychrotolerant sulfur-oxidizing bacterium, Sulfuricella denitrificans skB26, and proteomic insights into cold adaptation.</title>
        <authorList>
            <person name="Watanabe T."/>
            <person name="Kojima H."/>
            <person name="Fukui M."/>
        </authorList>
    </citation>
    <scope>NUCLEOTIDE SEQUENCE [LARGE SCALE GENOMIC DNA]</scope>
    <source>
        <strain evidence="3">skB26</strain>
    </source>
</reference>
<protein>
    <submittedName>
        <fullName evidence="2">Dehydrogenase and related protein</fullName>
    </submittedName>
</protein>
<dbReference type="PANTHER" id="PTHR43249">
    <property type="entry name" value="UDP-N-ACETYL-2-AMINO-2-DEOXY-D-GLUCURONATE OXIDASE"/>
    <property type="match status" value="1"/>
</dbReference>
<name>S6ADS2_SULDS</name>
<dbReference type="RefSeq" id="WP_009207340.1">
    <property type="nucleotide sequence ID" value="NC_022357.1"/>
</dbReference>
<dbReference type="Gene3D" id="3.40.50.720">
    <property type="entry name" value="NAD(P)-binding Rossmann-like Domain"/>
    <property type="match status" value="1"/>
</dbReference>
<dbReference type="InterPro" id="IPR052515">
    <property type="entry name" value="Gfo/Idh/MocA_Oxidoreductase"/>
</dbReference>
<dbReference type="KEGG" id="sdr:SCD_n02899"/>
<sequence>MGVVNVGRNPLLVLIVGCGNIAGVFDQGRSHRDPPYTHAGAYTRDGRFNLTACIEPDDKRRSEFMAAWGVPAGFRSIEQALGSGSQFDVISICSPTDCHAHDLEMALHLKPKMIFCEKPVSTSVAETKRLVTECGKLDIPLGVNYTRRWDPDISKLQADMQAGRWGQLRSVVGYYNKGILNNGSHMLDLLNLLVGPMDIVKVGKPIQDYFPNDPTVPAWLEGAQGVPVHLVCGHAEDYAIFELQLVFSRGMLTMEEGGMFWHERRVLDSEIFKGYRVLEEGVRRAGEYPRAMLQAVDNIYRAINQGDPLASTGESALAAQHVCEQIKQQACEP</sequence>
<dbReference type="Proteomes" id="UP000015559">
    <property type="component" value="Chromosome"/>
</dbReference>
<dbReference type="GO" id="GO:0000166">
    <property type="term" value="F:nucleotide binding"/>
    <property type="evidence" value="ECO:0007669"/>
    <property type="project" value="InterPro"/>
</dbReference>
<dbReference type="STRING" id="1163617.SCD_n02899"/>